<feature type="region of interest" description="Disordered" evidence="1">
    <location>
        <begin position="25"/>
        <end position="54"/>
    </location>
</feature>
<evidence type="ECO:0000259" key="3">
    <source>
        <dbReference type="Pfam" id="PF13441"/>
    </source>
</evidence>
<name>A0A178IQ41_9BACT</name>
<dbReference type="AlphaFoldDB" id="A0A178IQ41"/>
<feature type="chain" id="PRO_5008089252" description="YMGG-like Gly-zipper domain-containing protein" evidence="2">
    <location>
        <begin position="21"/>
        <end position="223"/>
    </location>
</feature>
<evidence type="ECO:0000313" key="4">
    <source>
        <dbReference type="EMBL" id="OAM91932.1"/>
    </source>
</evidence>
<dbReference type="InterPro" id="IPR027367">
    <property type="entry name" value="Gly-zipper_YMGG"/>
</dbReference>
<feature type="signal peptide" evidence="2">
    <location>
        <begin position="1"/>
        <end position="20"/>
    </location>
</feature>
<reference evidence="4 5" key="1">
    <citation type="submission" date="2016-01" db="EMBL/GenBank/DDBJ databases">
        <title>High potential of lignocellulose degradation of a new Verrucomicrobia species.</title>
        <authorList>
            <person name="Wang Y."/>
            <person name="Shi Y."/>
            <person name="Qiu Z."/>
            <person name="Liu S."/>
            <person name="Yang H."/>
        </authorList>
    </citation>
    <scope>NUCLEOTIDE SEQUENCE [LARGE SCALE GENOMIC DNA]</scope>
    <source>
        <strain evidence="4 5">TSB47</strain>
    </source>
</reference>
<dbReference type="Pfam" id="PF13441">
    <property type="entry name" value="Gly-zipper_YMGG"/>
    <property type="match status" value="1"/>
</dbReference>
<comment type="caution">
    <text evidence="4">The sequence shown here is derived from an EMBL/GenBank/DDBJ whole genome shotgun (WGS) entry which is preliminary data.</text>
</comment>
<evidence type="ECO:0000256" key="2">
    <source>
        <dbReference type="SAM" id="SignalP"/>
    </source>
</evidence>
<evidence type="ECO:0000256" key="1">
    <source>
        <dbReference type="SAM" id="MobiDB-lite"/>
    </source>
</evidence>
<evidence type="ECO:0000313" key="5">
    <source>
        <dbReference type="Proteomes" id="UP000078486"/>
    </source>
</evidence>
<dbReference type="Proteomes" id="UP000078486">
    <property type="component" value="Unassembled WGS sequence"/>
</dbReference>
<proteinExistence type="predicted"/>
<feature type="domain" description="YMGG-like Gly-zipper" evidence="3">
    <location>
        <begin position="114"/>
        <end position="161"/>
    </location>
</feature>
<protein>
    <recommendedName>
        <fullName evidence="3">YMGG-like Gly-zipper domain-containing protein</fullName>
    </recommendedName>
</protein>
<keyword evidence="2" id="KW-0732">Signal</keyword>
<dbReference type="EMBL" id="LRRQ01000002">
    <property type="protein sequence ID" value="OAM91932.1"/>
    <property type="molecule type" value="Genomic_DNA"/>
</dbReference>
<dbReference type="RefSeq" id="WP_068773221.1">
    <property type="nucleotide sequence ID" value="NZ_KV441848.1"/>
</dbReference>
<sequence>MKKSHLLLSAILVFSGATTAAFGASSSGLQRAGGPPPHGDGHSHHPGPRPAPPPRYYRPAPVYHGGYYARPWRPYWARYYPGYYWGTGYWGPSYGVSVVYDVGSSNSYNDGTYTAAGAVIGGVAGAIIGNNSGSYRNGWNSWSGAVVGAGLGAIAGSIADNNAARSRQQQAVEQQLNAQQIQQAERARQTAPAAGQAPQNVTIINNYYGGASSMSSANSLFGR</sequence>
<organism evidence="4 5">
    <name type="scientific">Termitidicoccus mucosus</name>
    <dbReference type="NCBI Taxonomy" id="1184151"/>
    <lineage>
        <taxon>Bacteria</taxon>
        <taxon>Pseudomonadati</taxon>
        <taxon>Verrucomicrobiota</taxon>
        <taxon>Opitutia</taxon>
        <taxon>Opitutales</taxon>
        <taxon>Opitutaceae</taxon>
        <taxon>Termitidicoccus</taxon>
    </lineage>
</organism>
<keyword evidence="5" id="KW-1185">Reference proteome</keyword>
<gene>
    <name evidence="4" type="ORF">AW736_26060</name>
</gene>
<accession>A0A178IQ41</accession>